<keyword evidence="1" id="KW-0732">Signal</keyword>
<name>A0A2U3D873_SULT2</name>
<evidence type="ECO:0000256" key="1">
    <source>
        <dbReference type="SAM" id="SignalP"/>
    </source>
</evidence>
<reference evidence="2 3" key="1">
    <citation type="submission" date="2016-11" db="EMBL/GenBank/DDBJ databases">
        <title>Comparative genomics of Acidibacillus ferroxidans species.</title>
        <authorList>
            <person name="Oliveira G."/>
            <person name="Nunes G."/>
            <person name="Oliveira R."/>
            <person name="Araujo F."/>
            <person name="Salim A."/>
            <person name="Scholte L."/>
            <person name="Morais D."/>
            <person name="Nancucheo I."/>
            <person name="Johnson D.B."/>
            <person name="Grail B."/>
            <person name="Bittencourt J."/>
            <person name="Valadares R."/>
        </authorList>
    </citation>
    <scope>NUCLEOTIDE SEQUENCE [LARGE SCALE GENOMIC DNA]</scope>
    <source>
        <strain evidence="2 3">Y002</strain>
    </source>
</reference>
<keyword evidence="3" id="KW-1185">Reference proteome</keyword>
<dbReference type="OrthoDB" id="9873355at2"/>
<proteinExistence type="predicted"/>
<gene>
    <name evidence="2" type="ORF">BM613_08330</name>
</gene>
<dbReference type="EMBL" id="MPDK01000012">
    <property type="protein sequence ID" value="PWI57472.1"/>
    <property type="molecule type" value="Genomic_DNA"/>
</dbReference>
<protein>
    <submittedName>
        <fullName evidence="2">Uncharacterized protein</fullName>
    </submittedName>
</protein>
<evidence type="ECO:0000313" key="3">
    <source>
        <dbReference type="Proteomes" id="UP000245380"/>
    </source>
</evidence>
<accession>A0A2U3D873</accession>
<dbReference type="RefSeq" id="WP_109430731.1">
    <property type="nucleotide sequence ID" value="NZ_MPDK01000012.1"/>
</dbReference>
<sequence>MNRISFFKTSTVTVAILAIPLAGGVPAFAATNSFVSQYQEKATMEQSLLQKAQASSVTNATIEALFSTVTLINTQVTALYASWQALQSGISSIPHAPETSSEASLQMKQLTSERIEILQKLNAVWKLVISYDHHPHRKGLLHTALEDHARLSGQLERIDRQIAAPKKDHGVQYWVTHPYDSGYGGLQNDILRLQQSAIHYTREMITLENSGTTLPETTIVS</sequence>
<comment type="caution">
    <text evidence="2">The sequence shown here is derived from an EMBL/GenBank/DDBJ whole genome shotgun (WGS) entry which is preliminary data.</text>
</comment>
<feature type="chain" id="PRO_5015477390" evidence="1">
    <location>
        <begin position="30"/>
        <end position="221"/>
    </location>
</feature>
<organism evidence="2 3">
    <name type="scientific">Sulfoacidibacillus thermotolerans</name>
    <name type="common">Acidibacillus sulfuroxidans</name>
    <dbReference type="NCBI Taxonomy" id="1765684"/>
    <lineage>
        <taxon>Bacteria</taxon>
        <taxon>Bacillati</taxon>
        <taxon>Bacillota</taxon>
        <taxon>Bacilli</taxon>
        <taxon>Bacillales</taxon>
        <taxon>Alicyclobacillaceae</taxon>
        <taxon>Sulfoacidibacillus</taxon>
    </lineage>
</organism>
<dbReference type="Proteomes" id="UP000245380">
    <property type="component" value="Unassembled WGS sequence"/>
</dbReference>
<dbReference type="AlphaFoldDB" id="A0A2U3D873"/>
<feature type="signal peptide" evidence="1">
    <location>
        <begin position="1"/>
        <end position="29"/>
    </location>
</feature>
<evidence type="ECO:0000313" key="2">
    <source>
        <dbReference type="EMBL" id="PWI57472.1"/>
    </source>
</evidence>